<dbReference type="Pfam" id="PF05205">
    <property type="entry name" value="COMPASS-Shg1"/>
    <property type="match status" value="1"/>
</dbReference>
<dbReference type="InterPro" id="IPR055264">
    <property type="entry name" value="BOD1/SHG1_dom"/>
</dbReference>
<evidence type="ECO:0000313" key="3">
    <source>
        <dbReference type="Proteomes" id="UP001196530"/>
    </source>
</evidence>
<organism evidence="2 3">
    <name type="scientific">Pichia angusta</name>
    <name type="common">Yeast</name>
    <name type="synonym">Hansenula polymorpha</name>
    <dbReference type="NCBI Taxonomy" id="870730"/>
    <lineage>
        <taxon>Eukaryota</taxon>
        <taxon>Fungi</taxon>
        <taxon>Dikarya</taxon>
        <taxon>Ascomycota</taxon>
        <taxon>Saccharomycotina</taxon>
        <taxon>Pichiomycetes</taxon>
        <taxon>Pichiales</taxon>
        <taxon>Pichiaceae</taxon>
        <taxon>Ogataea</taxon>
    </lineage>
</organism>
<gene>
    <name evidence="2" type="ORF">KL928_004902</name>
</gene>
<accession>A0AAN6DBR1</accession>
<sequence>MDAQTLVNKYKKEGLFDLKRRQLLDNFVASDDSKLNELLEKLIDLKVEKDPGILTQNKGRLVALIQTDLLKRQSSGPSGEKTQEEAVVDEINELLTGYVTKVVDDNKELNEELTAKLNEMKQEAGSS</sequence>
<proteinExistence type="predicted"/>
<dbReference type="AlphaFoldDB" id="A0AAN6DBR1"/>
<evidence type="ECO:0000313" key="2">
    <source>
        <dbReference type="EMBL" id="KAG7816346.1"/>
    </source>
</evidence>
<comment type="caution">
    <text evidence="2">The sequence shown here is derived from an EMBL/GenBank/DDBJ whole genome shotgun (WGS) entry which is preliminary data.</text>
</comment>
<dbReference type="GeneID" id="66128953"/>
<reference evidence="2" key="1">
    <citation type="journal article" date="2021" name="G3 (Bethesda)">
        <title>Genomic diversity, chromosomal rearrangements, and interspecies hybridization in the ogataea polymorpha species complex.</title>
        <authorList>
            <person name="Hanson S.J."/>
            <person name="Cinneide E.O."/>
            <person name="Salzberg L.I."/>
            <person name="Wolfe K.H."/>
            <person name="McGowan J."/>
            <person name="Fitzpatrick D.A."/>
            <person name="Matlin K."/>
        </authorList>
    </citation>
    <scope>NUCLEOTIDE SEQUENCE</scope>
    <source>
        <strain evidence="2">61-244</strain>
    </source>
</reference>
<dbReference type="RefSeq" id="XP_043057897.1">
    <property type="nucleotide sequence ID" value="XM_043205652.1"/>
</dbReference>
<dbReference type="Proteomes" id="UP001196530">
    <property type="component" value="Unassembled WGS sequence"/>
</dbReference>
<name>A0AAN6DBR1_PICAN</name>
<feature type="domain" description="BOD1/SHG1" evidence="1">
    <location>
        <begin position="6"/>
        <end position="116"/>
    </location>
</feature>
<dbReference type="EMBL" id="JAHLUX010000011">
    <property type="protein sequence ID" value="KAG7816346.1"/>
    <property type="molecule type" value="Genomic_DNA"/>
</dbReference>
<protein>
    <recommendedName>
        <fullName evidence="1">BOD1/SHG1 domain-containing protein</fullName>
    </recommendedName>
</protein>
<evidence type="ECO:0000259" key="1">
    <source>
        <dbReference type="Pfam" id="PF05205"/>
    </source>
</evidence>